<comment type="caution">
    <text evidence="2">The sequence shown here is derived from an EMBL/GenBank/DDBJ whole genome shotgun (WGS) entry which is preliminary data.</text>
</comment>
<dbReference type="InterPro" id="IPR052929">
    <property type="entry name" value="RNase_H-like_EbsB-rel"/>
</dbReference>
<gene>
    <name evidence="2" type="ORF">V6N12_051162</name>
</gene>
<dbReference type="PANTHER" id="PTHR47074:SF61">
    <property type="entry name" value="RNASE H TYPE-1 DOMAIN-CONTAINING PROTEIN"/>
    <property type="match status" value="1"/>
</dbReference>
<dbReference type="EMBL" id="JBBPBM010000001">
    <property type="protein sequence ID" value="KAK8601325.1"/>
    <property type="molecule type" value="Genomic_DNA"/>
</dbReference>
<protein>
    <recommendedName>
        <fullName evidence="1">RNase H type-1 domain-containing protein</fullName>
    </recommendedName>
</protein>
<evidence type="ECO:0000313" key="2">
    <source>
        <dbReference type="EMBL" id="KAK8601325.1"/>
    </source>
</evidence>
<keyword evidence="3" id="KW-1185">Reference proteome</keyword>
<feature type="domain" description="RNase H type-1" evidence="1">
    <location>
        <begin position="67"/>
        <end position="166"/>
    </location>
</feature>
<evidence type="ECO:0000259" key="1">
    <source>
        <dbReference type="Pfam" id="PF13456"/>
    </source>
</evidence>
<sequence length="167" mass="19151">MGVKMDIELRSSGECMEMAEKVGELPTESSRVRIRVKWKGKEPRAASFQRNSHDRWNSPPAEYVKVNFDVWYDTITKSSITWVIIGESEGLILANNTCHNSHSSSPVIVEVWACDQTVALTSDIDFRIIIVESDAWSVIKKVRDFSIDMSHTFGLIRNIKRRSRDFE</sequence>
<name>A0ABR2GF04_9ROSI</name>
<dbReference type="InterPro" id="IPR002156">
    <property type="entry name" value="RNaseH_domain"/>
</dbReference>
<accession>A0ABR2GF04</accession>
<dbReference type="PANTHER" id="PTHR47074">
    <property type="entry name" value="BNAC02G40300D PROTEIN"/>
    <property type="match status" value="1"/>
</dbReference>
<proteinExistence type="predicted"/>
<reference evidence="2 3" key="1">
    <citation type="journal article" date="2024" name="G3 (Bethesda)">
        <title>Genome assembly of Hibiscus sabdariffa L. provides insights into metabolisms of medicinal natural products.</title>
        <authorList>
            <person name="Kim T."/>
        </authorList>
    </citation>
    <scope>NUCLEOTIDE SEQUENCE [LARGE SCALE GENOMIC DNA]</scope>
    <source>
        <strain evidence="2">TK-2024</strain>
        <tissue evidence="2">Old leaves</tissue>
    </source>
</reference>
<dbReference type="Pfam" id="PF13456">
    <property type="entry name" value="RVT_3"/>
    <property type="match status" value="1"/>
</dbReference>
<dbReference type="Proteomes" id="UP001472677">
    <property type="component" value="Unassembled WGS sequence"/>
</dbReference>
<evidence type="ECO:0000313" key="3">
    <source>
        <dbReference type="Proteomes" id="UP001472677"/>
    </source>
</evidence>
<organism evidence="2 3">
    <name type="scientific">Hibiscus sabdariffa</name>
    <name type="common">roselle</name>
    <dbReference type="NCBI Taxonomy" id="183260"/>
    <lineage>
        <taxon>Eukaryota</taxon>
        <taxon>Viridiplantae</taxon>
        <taxon>Streptophyta</taxon>
        <taxon>Embryophyta</taxon>
        <taxon>Tracheophyta</taxon>
        <taxon>Spermatophyta</taxon>
        <taxon>Magnoliopsida</taxon>
        <taxon>eudicotyledons</taxon>
        <taxon>Gunneridae</taxon>
        <taxon>Pentapetalae</taxon>
        <taxon>rosids</taxon>
        <taxon>malvids</taxon>
        <taxon>Malvales</taxon>
        <taxon>Malvaceae</taxon>
        <taxon>Malvoideae</taxon>
        <taxon>Hibiscus</taxon>
    </lineage>
</organism>